<gene>
    <name evidence="7" type="ORF">AZI85_02095</name>
</gene>
<organism evidence="7 8">
    <name type="scientific">Bdellovibrio bacteriovorus</name>
    <dbReference type="NCBI Taxonomy" id="959"/>
    <lineage>
        <taxon>Bacteria</taxon>
        <taxon>Pseudomonadati</taxon>
        <taxon>Bdellovibrionota</taxon>
        <taxon>Bdellovibrionia</taxon>
        <taxon>Bdellovibrionales</taxon>
        <taxon>Pseudobdellovibrionaceae</taxon>
        <taxon>Bdellovibrio</taxon>
    </lineage>
</organism>
<evidence type="ECO:0000256" key="1">
    <source>
        <dbReference type="ARBA" id="ARBA00004167"/>
    </source>
</evidence>
<evidence type="ECO:0000259" key="6">
    <source>
        <dbReference type="PROSITE" id="PS52015"/>
    </source>
</evidence>
<dbReference type="PROSITE" id="PS52015">
    <property type="entry name" value="TONB_CTD"/>
    <property type="match status" value="1"/>
</dbReference>
<proteinExistence type="predicted"/>
<dbReference type="Pfam" id="PF03544">
    <property type="entry name" value="TonB_C"/>
    <property type="match status" value="1"/>
</dbReference>
<feature type="compositionally biased region" description="Gly residues" evidence="5">
    <location>
        <begin position="310"/>
        <end position="334"/>
    </location>
</feature>
<reference evidence="7 8" key="1">
    <citation type="submission" date="2016-03" db="EMBL/GenBank/DDBJ databases">
        <authorList>
            <person name="Ploux O."/>
        </authorList>
    </citation>
    <scope>NUCLEOTIDE SEQUENCE [LARGE SCALE GENOMIC DNA]</scope>
    <source>
        <strain evidence="7 8">BER2</strain>
    </source>
</reference>
<dbReference type="InterPro" id="IPR037682">
    <property type="entry name" value="TonB_C"/>
</dbReference>
<dbReference type="AlphaFoldDB" id="A0A150WW50"/>
<dbReference type="GO" id="GO:0055085">
    <property type="term" value="P:transmembrane transport"/>
    <property type="evidence" value="ECO:0007669"/>
    <property type="project" value="InterPro"/>
</dbReference>
<protein>
    <recommendedName>
        <fullName evidence="6">TonB C-terminal domain-containing protein</fullName>
    </recommendedName>
</protein>
<dbReference type="NCBIfam" id="TIGR01352">
    <property type="entry name" value="tonB_Cterm"/>
    <property type="match status" value="1"/>
</dbReference>
<evidence type="ECO:0000256" key="5">
    <source>
        <dbReference type="SAM" id="MobiDB-lite"/>
    </source>
</evidence>
<evidence type="ECO:0000256" key="2">
    <source>
        <dbReference type="ARBA" id="ARBA00022692"/>
    </source>
</evidence>
<dbReference type="Proteomes" id="UP000075391">
    <property type="component" value="Unassembled WGS sequence"/>
</dbReference>
<evidence type="ECO:0000256" key="4">
    <source>
        <dbReference type="ARBA" id="ARBA00023136"/>
    </source>
</evidence>
<evidence type="ECO:0000256" key="3">
    <source>
        <dbReference type="ARBA" id="ARBA00022989"/>
    </source>
</evidence>
<feature type="region of interest" description="Disordered" evidence="5">
    <location>
        <begin position="107"/>
        <end position="130"/>
    </location>
</feature>
<feature type="region of interest" description="Disordered" evidence="5">
    <location>
        <begin position="308"/>
        <end position="370"/>
    </location>
</feature>
<comment type="subcellular location">
    <subcellularLocation>
        <location evidence="1">Membrane</location>
        <topology evidence="1">Single-pass membrane protein</topology>
    </subcellularLocation>
</comment>
<keyword evidence="4" id="KW-0472">Membrane</keyword>
<evidence type="ECO:0000313" key="8">
    <source>
        <dbReference type="Proteomes" id="UP000075391"/>
    </source>
</evidence>
<keyword evidence="2" id="KW-0812">Transmembrane</keyword>
<evidence type="ECO:0000313" key="7">
    <source>
        <dbReference type="EMBL" id="KYG70747.1"/>
    </source>
</evidence>
<dbReference type="GO" id="GO:0016020">
    <property type="term" value="C:membrane"/>
    <property type="evidence" value="ECO:0007669"/>
    <property type="project" value="UniProtKB-SubCell"/>
</dbReference>
<accession>A0A150WW50</accession>
<dbReference type="Gene3D" id="3.30.1150.10">
    <property type="match status" value="1"/>
</dbReference>
<dbReference type="EMBL" id="LUKF01000001">
    <property type="protein sequence ID" value="KYG70747.1"/>
    <property type="molecule type" value="Genomic_DNA"/>
</dbReference>
<feature type="domain" description="TonB C-terminal" evidence="6">
    <location>
        <begin position="348"/>
        <end position="438"/>
    </location>
</feature>
<dbReference type="OrthoDB" id="1685233at2"/>
<comment type="caution">
    <text evidence="7">The sequence shown here is derived from an EMBL/GenBank/DDBJ whole genome shotgun (WGS) entry which is preliminary data.</text>
</comment>
<dbReference type="InterPro" id="IPR006260">
    <property type="entry name" value="TonB/TolA_C"/>
</dbReference>
<keyword evidence="3" id="KW-1133">Transmembrane helix</keyword>
<dbReference type="SUPFAM" id="SSF74653">
    <property type="entry name" value="TolA/TonB C-terminal domain"/>
    <property type="match status" value="1"/>
</dbReference>
<dbReference type="RefSeq" id="WP_063242514.1">
    <property type="nucleotide sequence ID" value="NZ_LUKF01000001.1"/>
</dbReference>
<name>A0A150WW50_BDEBC</name>
<sequence length="449" mass="48032">MGFNFDNDKSKKADDQLSLFDFQMPKADFANETPKTSRSENTAVDFDMWMLAHKEPEVSKTPKFVTLSAAVHAAAILAIAVMTVPLVETAKTETITIEIEDVPTPVMKAPRGARVPPTQGGTPVHQDTPRVEKMEEAGSPGDIVVAKPAAPAKAKAAAKSVAKSLPAKAPKAARSIAPKTTFKAVPMTIDDIEAPELDQGELSKAAVASNLNEDFNEDFENIDRSQRSAIEGEKRSMEAMAAALAAEQDEDLNALADANQEEADRLAAAQNSLRERNAKSIASALAAERAAAAAAAAKQAAAREAAAKKGGLGGNGNGLGMKDGEGAGNSGSKGPGTQLSGMPSGVRSLDQLRQMPGNPRPQYDREERRRGDQGEIAFVAYINKQGYVSQFKMLKSTGFRNLDSKTLAALKKWRFYPGQEGWVELPFRWDLKGGVQEDGGLLRRSVSRR</sequence>